<sequence length="173" mass="18931">MVQSSLPRTNDIEQTSMSKLVLDRNKVRPQSLRLLLPGPKLLDNALDLRLLSPGFFLGFLQTLLPDADSSPDIGNHTSDIVGRVLVVCMLGSDKRLAVHRENFLVGVDLVSSLGALVNQWPQLRLLLDMHIKERVESRLQPSLLIRILGFDLGGVGKASRSFGVGQNGRICGA</sequence>
<comment type="caution">
    <text evidence="1">The sequence shown here is derived from an EMBL/GenBank/DDBJ whole genome shotgun (WGS) entry which is preliminary data.</text>
</comment>
<reference evidence="1" key="1">
    <citation type="submission" date="2022-08" db="EMBL/GenBank/DDBJ databases">
        <title>Genome Sequence of Fusarium decemcellulare.</title>
        <authorList>
            <person name="Buettner E."/>
        </authorList>
    </citation>
    <scope>NUCLEOTIDE SEQUENCE</scope>
    <source>
        <strain evidence="1">Babe19</strain>
    </source>
</reference>
<protein>
    <submittedName>
        <fullName evidence="1">Uncharacterized protein</fullName>
    </submittedName>
</protein>
<keyword evidence="2" id="KW-1185">Reference proteome</keyword>
<gene>
    <name evidence="1" type="ORF">NM208_g12940</name>
</gene>
<proteinExistence type="predicted"/>
<name>A0ACC1RNQ5_9HYPO</name>
<dbReference type="Proteomes" id="UP001148629">
    <property type="component" value="Unassembled WGS sequence"/>
</dbReference>
<evidence type="ECO:0000313" key="1">
    <source>
        <dbReference type="EMBL" id="KAJ3522247.1"/>
    </source>
</evidence>
<dbReference type="EMBL" id="JANRMS010002488">
    <property type="protein sequence ID" value="KAJ3522247.1"/>
    <property type="molecule type" value="Genomic_DNA"/>
</dbReference>
<accession>A0ACC1RNQ5</accession>
<organism evidence="1 2">
    <name type="scientific">Fusarium decemcellulare</name>
    <dbReference type="NCBI Taxonomy" id="57161"/>
    <lineage>
        <taxon>Eukaryota</taxon>
        <taxon>Fungi</taxon>
        <taxon>Dikarya</taxon>
        <taxon>Ascomycota</taxon>
        <taxon>Pezizomycotina</taxon>
        <taxon>Sordariomycetes</taxon>
        <taxon>Hypocreomycetidae</taxon>
        <taxon>Hypocreales</taxon>
        <taxon>Nectriaceae</taxon>
        <taxon>Fusarium</taxon>
        <taxon>Fusarium decemcellulare species complex</taxon>
    </lineage>
</organism>
<evidence type="ECO:0000313" key="2">
    <source>
        <dbReference type="Proteomes" id="UP001148629"/>
    </source>
</evidence>